<evidence type="ECO:0000256" key="8">
    <source>
        <dbReference type="ARBA" id="ARBA00023287"/>
    </source>
</evidence>
<dbReference type="SUPFAM" id="SSF54523">
    <property type="entry name" value="Pili subunits"/>
    <property type="match status" value="1"/>
</dbReference>
<keyword evidence="6 10" id="KW-1133">Transmembrane helix</keyword>
<dbReference type="NCBIfam" id="NF040999">
    <property type="entry name" value="pilin_ComGC"/>
    <property type="match status" value="1"/>
</dbReference>
<dbReference type="PRINTS" id="PR00813">
    <property type="entry name" value="BCTERIALGSPG"/>
</dbReference>
<comment type="subcellular location">
    <subcellularLocation>
        <location evidence="1">Cell membrane</location>
        <topology evidence="1">Single-pass membrane protein</topology>
    </subcellularLocation>
    <subcellularLocation>
        <location evidence="2">Cell surface</location>
    </subcellularLocation>
</comment>
<evidence type="ECO:0000256" key="7">
    <source>
        <dbReference type="ARBA" id="ARBA00023136"/>
    </source>
</evidence>
<dbReference type="InterPro" id="IPR000983">
    <property type="entry name" value="Bac_GSPG_pilin"/>
</dbReference>
<organism evidence="11 12">
    <name type="scientific">Gemelliphila palaticanis</name>
    <dbReference type="NCBI Taxonomy" id="81950"/>
    <lineage>
        <taxon>Bacteria</taxon>
        <taxon>Bacillati</taxon>
        <taxon>Bacillota</taxon>
        <taxon>Bacilli</taxon>
        <taxon>Bacillales</taxon>
        <taxon>Gemellaceae</taxon>
        <taxon>Gemelliphila</taxon>
    </lineage>
</organism>
<comment type="subunit">
    <text evidence="10">Homodimer.</text>
</comment>
<evidence type="ECO:0000256" key="9">
    <source>
        <dbReference type="ARBA" id="ARBA00043982"/>
    </source>
</evidence>
<dbReference type="PIRSF" id="PIRSF029928">
    <property type="entry name" value="Late_competence_ComGC"/>
    <property type="match status" value="1"/>
</dbReference>
<sequence>MIKIYKNLMKKLKSNKGFTLIEMLIVIFIIAILLILIVPNITNNLDTAKDKSSEAYVKTVQSQVTAYELNEGDSNVTFEKLVEKGYLDGPVDKAQKAPNGKVVVISNGKASLQE</sequence>
<evidence type="ECO:0000313" key="12">
    <source>
        <dbReference type="Proteomes" id="UP000531840"/>
    </source>
</evidence>
<protein>
    <recommendedName>
        <fullName evidence="10">ComG operon protein 3</fullName>
    </recommendedName>
</protein>
<reference evidence="11 12" key="1">
    <citation type="submission" date="2020-07" db="EMBL/GenBank/DDBJ databases">
        <title>MOT database genomes.</title>
        <authorList>
            <person name="Joseph S."/>
            <person name="Aduse-Opoku J."/>
            <person name="Hashim A."/>
            <person name="Wade W."/>
            <person name="Curtis M."/>
        </authorList>
    </citation>
    <scope>NUCLEOTIDE SEQUENCE [LARGE SCALE GENOMIC DNA]</scope>
    <source>
        <strain evidence="11 12">CIP 106318</strain>
    </source>
</reference>
<dbReference type="PANTHER" id="PTHR30093:SF2">
    <property type="entry name" value="TYPE II SECRETION SYSTEM PROTEIN H"/>
    <property type="match status" value="1"/>
</dbReference>
<evidence type="ECO:0000313" key="11">
    <source>
        <dbReference type="EMBL" id="NYS47234.1"/>
    </source>
</evidence>
<keyword evidence="8 10" id="KW-0178">Competence</keyword>
<evidence type="ECO:0000256" key="10">
    <source>
        <dbReference type="PIRNR" id="PIRNR029928"/>
    </source>
</evidence>
<keyword evidence="4" id="KW-0488">Methylation</keyword>
<name>A0ABX2T1D6_9BACL</name>
<evidence type="ECO:0000256" key="4">
    <source>
        <dbReference type="ARBA" id="ARBA00022481"/>
    </source>
</evidence>
<dbReference type="InterPro" id="IPR045584">
    <property type="entry name" value="Pilin-like"/>
</dbReference>
<dbReference type="Proteomes" id="UP000531840">
    <property type="component" value="Unassembled WGS sequence"/>
</dbReference>
<keyword evidence="7 10" id="KW-0472">Membrane</keyword>
<keyword evidence="10" id="KW-0813">Transport</keyword>
<dbReference type="Pfam" id="PF07963">
    <property type="entry name" value="N_methyl"/>
    <property type="match status" value="1"/>
</dbReference>
<accession>A0ABX2T1D6</accession>
<dbReference type="PROSITE" id="PS00409">
    <property type="entry name" value="PROKAR_NTER_METHYL"/>
    <property type="match status" value="1"/>
</dbReference>
<dbReference type="InterPro" id="IPR016940">
    <property type="entry name" value="ComGC"/>
</dbReference>
<dbReference type="EMBL" id="JACBYF010000004">
    <property type="protein sequence ID" value="NYS47234.1"/>
    <property type="molecule type" value="Genomic_DNA"/>
</dbReference>
<dbReference type="PANTHER" id="PTHR30093">
    <property type="entry name" value="GENERAL SECRETION PATHWAY PROTEIN G"/>
    <property type="match status" value="1"/>
</dbReference>
<comment type="function">
    <text evidence="10">Required for transformation and DNA binding.</text>
</comment>
<comment type="similarity">
    <text evidence="9 10">Belongs to the ComGC family.</text>
</comment>
<gene>
    <name evidence="11" type="ORF">HZY85_03365</name>
</gene>
<proteinExistence type="inferred from homology"/>
<dbReference type="InterPro" id="IPR012902">
    <property type="entry name" value="N_methyl_site"/>
</dbReference>
<evidence type="ECO:0000256" key="5">
    <source>
        <dbReference type="ARBA" id="ARBA00022692"/>
    </source>
</evidence>
<keyword evidence="12" id="KW-1185">Reference proteome</keyword>
<evidence type="ECO:0000256" key="3">
    <source>
        <dbReference type="ARBA" id="ARBA00022475"/>
    </source>
</evidence>
<feature type="transmembrane region" description="Helical" evidence="10">
    <location>
        <begin position="20"/>
        <end position="41"/>
    </location>
</feature>
<evidence type="ECO:0000256" key="2">
    <source>
        <dbReference type="ARBA" id="ARBA00004241"/>
    </source>
</evidence>
<evidence type="ECO:0000256" key="1">
    <source>
        <dbReference type="ARBA" id="ARBA00004162"/>
    </source>
</evidence>
<dbReference type="NCBIfam" id="TIGR02532">
    <property type="entry name" value="IV_pilin_GFxxxE"/>
    <property type="match status" value="1"/>
</dbReference>
<comment type="caution">
    <text evidence="11">The sequence shown here is derived from an EMBL/GenBank/DDBJ whole genome shotgun (WGS) entry which is preliminary data.</text>
</comment>
<evidence type="ECO:0000256" key="6">
    <source>
        <dbReference type="ARBA" id="ARBA00022989"/>
    </source>
</evidence>
<dbReference type="Gene3D" id="3.30.700.10">
    <property type="entry name" value="Glycoprotein, Type 4 Pilin"/>
    <property type="match status" value="1"/>
</dbReference>
<keyword evidence="3 10" id="KW-1003">Cell membrane</keyword>
<dbReference type="RefSeq" id="WP_179940874.1">
    <property type="nucleotide sequence ID" value="NZ_JACBYF010000004.1"/>
</dbReference>
<keyword evidence="5 10" id="KW-0812">Transmembrane</keyword>